<sequence length="407" mass="42760">MSNLSAPSLAGRRVLLGVTGGIAAYKSADLVRRLKDAGADVQVVMTESATRFVGPQTFQAVSGRPVRRSLWDEAGEAAMGHIELARWPDAILIAPASANTLARLAHGFADELLSTLCLATDKPIFCAPAMNRLMWANPATQDNARRLQNRGVTLFGPGSGSQACGETGDGRMLEPLELVARLAQALSGGPLQGVHAVVTAGPTHEAVDPVRVLTNRSSGKMGFAVAEALARLGAQLSLIAGPVSLSTPPGVKRIDVQSADDMLQASLAAAAQAQIFVGTAAVADYRPAQTAPGKIKKSSDTLSLALSRTADILSTVRDRHPALFMVGFAAETESLVDYARDKLRRKQLQMVAANEVGGGRAFDVDDNHLIVVEAQQETDLGHAPKTELARALAELIAARYLALNPSV</sequence>
<proteinExistence type="inferred from homology"/>
<keyword evidence="3 4" id="KW-0285">Flavoprotein</keyword>
<dbReference type="Pfam" id="PF04127">
    <property type="entry name" value="DFP"/>
    <property type="match status" value="1"/>
</dbReference>
<dbReference type="PANTHER" id="PTHR14359">
    <property type="entry name" value="HOMO-OLIGOMERIC FLAVIN CONTAINING CYS DECARBOXYLASE FAMILY"/>
    <property type="match status" value="1"/>
</dbReference>
<keyword evidence="3" id="KW-0460">Magnesium</keyword>
<gene>
    <name evidence="3 7" type="primary">coaBC</name>
    <name evidence="7" type="ORF">RM530_00905</name>
</gene>
<dbReference type="NCBIfam" id="TIGR00521">
    <property type="entry name" value="coaBC_dfp"/>
    <property type="match status" value="1"/>
</dbReference>
<feature type="region of interest" description="Phosphopantothenoylcysteine decarboxylase" evidence="3">
    <location>
        <begin position="1"/>
        <end position="195"/>
    </location>
</feature>
<organism evidence="7 8">
    <name type="scientific">Banduia mediterranea</name>
    <dbReference type="NCBI Taxonomy" id="3075609"/>
    <lineage>
        <taxon>Bacteria</taxon>
        <taxon>Pseudomonadati</taxon>
        <taxon>Pseudomonadota</taxon>
        <taxon>Gammaproteobacteria</taxon>
        <taxon>Nevskiales</taxon>
        <taxon>Algiphilaceae</taxon>
        <taxon>Banduia</taxon>
    </lineage>
</organism>
<dbReference type="PANTHER" id="PTHR14359:SF6">
    <property type="entry name" value="PHOSPHOPANTOTHENOYLCYSTEINE DECARBOXYLASE"/>
    <property type="match status" value="1"/>
</dbReference>
<keyword evidence="8" id="KW-1185">Reference proteome</keyword>
<keyword evidence="3" id="KW-0479">Metal-binding</keyword>
<feature type="binding site" evidence="3">
    <location>
        <position position="328"/>
    </location>
    <ligand>
        <name>CTP</name>
        <dbReference type="ChEBI" id="CHEBI:37563"/>
    </ligand>
</feature>
<dbReference type="InterPro" id="IPR003382">
    <property type="entry name" value="Flavoprotein"/>
</dbReference>
<reference evidence="7 8" key="1">
    <citation type="submission" date="2023-09" db="EMBL/GenBank/DDBJ databases">
        <authorList>
            <person name="Rey-Velasco X."/>
        </authorList>
    </citation>
    <scope>NUCLEOTIDE SEQUENCE [LARGE SCALE GENOMIC DNA]</scope>
    <source>
        <strain evidence="7 8">W345</strain>
    </source>
</reference>
<evidence type="ECO:0000313" key="8">
    <source>
        <dbReference type="Proteomes" id="UP001254608"/>
    </source>
</evidence>
<comment type="catalytic activity">
    <reaction evidence="3 4">
        <text>N-[(R)-4-phosphopantothenoyl]-L-cysteine + H(+) = (R)-4'-phosphopantetheine + CO2</text>
        <dbReference type="Rhea" id="RHEA:16793"/>
        <dbReference type="ChEBI" id="CHEBI:15378"/>
        <dbReference type="ChEBI" id="CHEBI:16526"/>
        <dbReference type="ChEBI" id="CHEBI:59458"/>
        <dbReference type="ChEBI" id="CHEBI:61723"/>
        <dbReference type="EC" id="4.1.1.36"/>
    </reaction>
</comment>
<comment type="pathway">
    <text evidence="3 4">Cofactor biosynthesis; coenzyme A biosynthesis; CoA from (R)-pantothenate: step 3/5.</text>
</comment>
<accession>A0ABU2WDG5</accession>
<dbReference type="InterPro" id="IPR005252">
    <property type="entry name" value="CoaBC"/>
</dbReference>
<comment type="pathway">
    <text evidence="3 4">Cofactor biosynthesis; coenzyme A biosynthesis; CoA from (R)-pantothenate: step 2/5.</text>
</comment>
<dbReference type="Proteomes" id="UP001254608">
    <property type="component" value="Unassembled WGS sequence"/>
</dbReference>
<comment type="catalytic activity">
    <reaction evidence="3 4">
        <text>(R)-4'-phosphopantothenate + L-cysteine + CTP = N-[(R)-4-phosphopantothenoyl]-L-cysteine + CMP + diphosphate + H(+)</text>
        <dbReference type="Rhea" id="RHEA:19397"/>
        <dbReference type="ChEBI" id="CHEBI:10986"/>
        <dbReference type="ChEBI" id="CHEBI:15378"/>
        <dbReference type="ChEBI" id="CHEBI:33019"/>
        <dbReference type="ChEBI" id="CHEBI:35235"/>
        <dbReference type="ChEBI" id="CHEBI:37563"/>
        <dbReference type="ChEBI" id="CHEBI:59458"/>
        <dbReference type="ChEBI" id="CHEBI:60377"/>
        <dbReference type="EC" id="6.3.2.5"/>
    </reaction>
</comment>
<name>A0ABU2WDG5_9GAMM</name>
<keyword evidence="3 4" id="KW-0436">Ligase</keyword>
<dbReference type="EMBL" id="JAVRIC010000001">
    <property type="protein sequence ID" value="MDT0495926.1"/>
    <property type="molecule type" value="Genomic_DNA"/>
</dbReference>
<evidence type="ECO:0000256" key="4">
    <source>
        <dbReference type="RuleBase" id="RU364078"/>
    </source>
</evidence>
<evidence type="ECO:0000256" key="2">
    <source>
        <dbReference type="ARBA" id="ARBA00023239"/>
    </source>
</evidence>
<dbReference type="GO" id="GO:0004633">
    <property type="term" value="F:phosphopantothenoylcysteine decarboxylase activity"/>
    <property type="evidence" value="ECO:0007669"/>
    <property type="project" value="UniProtKB-EC"/>
</dbReference>
<evidence type="ECO:0000259" key="5">
    <source>
        <dbReference type="Pfam" id="PF02441"/>
    </source>
</evidence>
<keyword evidence="3 4" id="KW-0288">FMN</keyword>
<dbReference type="InterPro" id="IPR035929">
    <property type="entry name" value="CoaB-like_sf"/>
</dbReference>
<protein>
    <recommendedName>
        <fullName evidence="3">Coenzyme A biosynthesis bifunctional protein CoaBC</fullName>
    </recommendedName>
    <alternativeName>
        <fullName evidence="3">DNA/pantothenate metabolism flavoprotein</fullName>
    </alternativeName>
    <alternativeName>
        <fullName evidence="3">Phosphopantothenoylcysteine synthetase/decarboxylase</fullName>
        <shortName evidence="3">PPCS-PPCDC</shortName>
    </alternativeName>
    <domain>
        <recommendedName>
            <fullName evidence="3">Phosphopantothenoylcysteine decarboxylase</fullName>
            <shortName evidence="3">PPC decarboxylase</shortName>
            <shortName evidence="3">PPC-DC</shortName>
            <ecNumber evidence="3">4.1.1.36</ecNumber>
        </recommendedName>
        <alternativeName>
            <fullName evidence="3">CoaC</fullName>
        </alternativeName>
    </domain>
    <domain>
        <recommendedName>
            <fullName evidence="3">Phosphopantothenate--cysteine ligase</fullName>
            <ecNumber evidence="3">6.3.2.5</ecNumber>
        </recommendedName>
        <alternativeName>
            <fullName evidence="3">CoaB</fullName>
        </alternativeName>
        <alternativeName>
            <fullName evidence="3">Phosphopantothenoylcysteine synthetase</fullName>
            <shortName evidence="3">PPC synthetase</shortName>
            <shortName evidence="3">PPC-S</shortName>
        </alternativeName>
    </domain>
</protein>
<dbReference type="SUPFAM" id="SSF52507">
    <property type="entry name" value="Homo-oligomeric flavin-containing Cys decarboxylases, HFCD"/>
    <property type="match status" value="1"/>
</dbReference>
<dbReference type="InterPro" id="IPR007085">
    <property type="entry name" value="DNA/pantothenate-metab_flavo_C"/>
</dbReference>
<keyword evidence="2 3" id="KW-0456">Lyase</keyword>
<keyword evidence="3" id="KW-0511">Multifunctional enzyme</keyword>
<feature type="binding site" evidence="3">
    <location>
        <position position="346"/>
    </location>
    <ligand>
        <name>CTP</name>
        <dbReference type="ChEBI" id="CHEBI:37563"/>
    </ligand>
</feature>
<comment type="caution">
    <text evidence="3">Lacks conserved residue(s) required for the propagation of feature annotation.</text>
</comment>
<feature type="binding site" evidence="3">
    <location>
        <position position="284"/>
    </location>
    <ligand>
        <name>CTP</name>
        <dbReference type="ChEBI" id="CHEBI:37563"/>
    </ligand>
</feature>
<dbReference type="Pfam" id="PF02441">
    <property type="entry name" value="Flavoprotein"/>
    <property type="match status" value="1"/>
</dbReference>
<comment type="cofactor">
    <cofactor evidence="3">
        <name>FMN</name>
        <dbReference type="ChEBI" id="CHEBI:58210"/>
    </cofactor>
    <text evidence="3">Binds 1 FMN per subunit.</text>
</comment>
<dbReference type="InterPro" id="IPR036551">
    <property type="entry name" value="Flavin_trans-like"/>
</dbReference>
<feature type="active site" description="Proton donor" evidence="3">
    <location>
        <position position="164"/>
    </location>
</feature>
<dbReference type="Gene3D" id="3.40.50.10300">
    <property type="entry name" value="CoaB-like"/>
    <property type="match status" value="1"/>
</dbReference>
<feature type="binding site" evidence="3">
    <location>
        <position position="342"/>
    </location>
    <ligand>
        <name>CTP</name>
        <dbReference type="ChEBI" id="CHEBI:37563"/>
    </ligand>
</feature>
<dbReference type="EC" id="4.1.1.36" evidence="3"/>
<dbReference type="Gene3D" id="3.40.50.1950">
    <property type="entry name" value="Flavin prenyltransferase-like"/>
    <property type="match status" value="1"/>
</dbReference>
<dbReference type="EC" id="6.3.2.5" evidence="3"/>
<comment type="similarity">
    <text evidence="3 4">In the N-terminal section; belongs to the HFCD (homo-oligomeric flavin containing Cys decarboxylase) superfamily.</text>
</comment>
<keyword evidence="1 3" id="KW-0210">Decarboxylase</keyword>
<feature type="domain" description="Flavoprotein" evidence="5">
    <location>
        <begin position="13"/>
        <end position="185"/>
    </location>
</feature>
<comment type="function">
    <text evidence="4">Catalyzes two steps in the biosynthesis of coenzyme A. In the first step cysteine is conjugated to 4'-phosphopantothenate to form 4-phosphopantothenoylcysteine, in the latter compound is decarboxylated to form 4'-phosphopantotheine.</text>
</comment>
<comment type="similarity">
    <text evidence="3 4">In the C-terminal section; belongs to the PPC synthetase family.</text>
</comment>
<evidence type="ECO:0000256" key="1">
    <source>
        <dbReference type="ARBA" id="ARBA00022793"/>
    </source>
</evidence>
<feature type="binding site" evidence="3">
    <location>
        <position position="294"/>
    </location>
    <ligand>
        <name>CTP</name>
        <dbReference type="ChEBI" id="CHEBI:37563"/>
    </ligand>
</feature>
<feature type="region of interest" description="Phosphopantothenate--cysteine ligase" evidence="3">
    <location>
        <begin position="196"/>
        <end position="407"/>
    </location>
</feature>
<evidence type="ECO:0000313" key="7">
    <source>
        <dbReference type="EMBL" id="MDT0495926.1"/>
    </source>
</evidence>
<comment type="caution">
    <text evidence="7">The sequence shown here is derived from an EMBL/GenBank/DDBJ whole genome shotgun (WGS) entry which is preliminary data.</text>
</comment>
<feature type="domain" description="DNA/pantothenate metabolism flavoprotein C-terminal" evidence="6">
    <location>
        <begin position="191"/>
        <end position="398"/>
    </location>
</feature>
<comment type="function">
    <text evidence="3">Catalyzes two sequential steps in the biosynthesis of coenzyme A. In the first step cysteine is conjugated to 4'-phosphopantothenate to form 4-phosphopantothenoylcysteine. In the second step the latter compound is decarboxylated to form 4'-phosphopantotheine.</text>
</comment>
<dbReference type="RefSeq" id="WP_311363318.1">
    <property type="nucleotide sequence ID" value="NZ_JAVRIC010000001.1"/>
</dbReference>
<dbReference type="HAMAP" id="MF_02225">
    <property type="entry name" value="CoaBC"/>
    <property type="match status" value="1"/>
</dbReference>
<evidence type="ECO:0000259" key="6">
    <source>
        <dbReference type="Pfam" id="PF04127"/>
    </source>
</evidence>
<dbReference type="SUPFAM" id="SSF102645">
    <property type="entry name" value="CoaB-like"/>
    <property type="match status" value="1"/>
</dbReference>
<evidence type="ECO:0000256" key="3">
    <source>
        <dbReference type="HAMAP-Rule" id="MF_02225"/>
    </source>
</evidence>
<comment type="cofactor">
    <cofactor evidence="3">
        <name>Mg(2+)</name>
        <dbReference type="ChEBI" id="CHEBI:18420"/>
    </cofactor>
</comment>
<dbReference type="GO" id="GO:0004632">
    <property type="term" value="F:phosphopantothenate--cysteine ligase activity"/>
    <property type="evidence" value="ECO:0007669"/>
    <property type="project" value="UniProtKB-EC"/>
</dbReference>